<feature type="active site" evidence="3">
    <location>
        <position position="143"/>
    </location>
</feature>
<dbReference type="PROSITE" id="PS01174">
    <property type="entry name" value="LIPASE_GDXG_SER"/>
    <property type="match status" value="1"/>
</dbReference>
<accession>A0A9W6KRZ2</accession>
<comment type="similarity">
    <text evidence="1">Belongs to the 'GDXG' lipolytic enzyme family.</text>
</comment>
<dbReference type="AlphaFoldDB" id="A0A9W6KRZ2"/>
<evidence type="ECO:0000256" key="1">
    <source>
        <dbReference type="ARBA" id="ARBA00010515"/>
    </source>
</evidence>
<dbReference type="GO" id="GO:0016787">
    <property type="term" value="F:hydrolase activity"/>
    <property type="evidence" value="ECO:0007669"/>
    <property type="project" value="UniProtKB-KW"/>
</dbReference>
<reference evidence="5" key="2">
    <citation type="submission" date="2023-01" db="EMBL/GenBank/DDBJ databases">
        <authorList>
            <person name="Sun Q."/>
            <person name="Evtushenko L."/>
        </authorList>
    </citation>
    <scope>NUCLEOTIDE SEQUENCE</scope>
    <source>
        <strain evidence="5">VKM Ac-1321</strain>
    </source>
</reference>
<dbReference type="PANTHER" id="PTHR48081:SF8">
    <property type="entry name" value="ALPHA_BETA HYDROLASE FOLD-3 DOMAIN-CONTAINING PROTEIN-RELATED"/>
    <property type="match status" value="1"/>
</dbReference>
<evidence type="ECO:0000259" key="4">
    <source>
        <dbReference type="Pfam" id="PF07859"/>
    </source>
</evidence>
<feature type="domain" description="Alpha/beta hydrolase fold-3" evidence="4">
    <location>
        <begin position="72"/>
        <end position="268"/>
    </location>
</feature>
<sequence>MPADFIADEQLAAVLRAAASPPGGAAPSIAELRRAARARAALRGPGPAMATADAVLGGVPVRVYRPGRSAVIVYCHGGGFVLGDLDTHDPQVRRLAAATGATVVAVGYRRAPEHPWPAAVDDAVAVLAAVGGGGRGVAVAGDSAGGLIAMLAAIRVLGEVHLTAQLLVCPNTDPSLGSASVEQKARGWLLDADVLREWVAMWLPDPALRQSAQVSLLRTDLRQLPPAVIVTAEHDPLRDEGDAYAARLREAGVAVVHRCEPGLVHNFPTLRDVSPACAAAEDRFLGDAAALLRIDGD</sequence>
<dbReference type="SUPFAM" id="SSF53474">
    <property type="entry name" value="alpha/beta-Hydrolases"/>
    <property type="match status" value="1"/>
</dbReference>
<keyword evidence="6" id="KW-1185">Reference proteome</keyword>
<gene>
    <name evidence="5" type="ORF">GCM10017581_079160</name>
</gene>
<dbReference type="InterPro" id="IPR033140">
    <property type="entry name" value="Lipase_GDXG_put_SER_AS"/>
</dbReference>
<dbReference type="EMBL" id="BSFP01000068">
    <property type="protein sequence ID" value="GLL06168.1"/>
    <property type="molecule type" value="Genomic_DNA"/>
</dbReference>
<evidence type="ECO:0000313" key="5">
    <source>
        <dbReference type="EMBL" id="GLL06168.1"/>
    </source>
</evidence>
<organism evidence="5 6">
    <name type="scientific">Dactylosporangium matsuzakiense</name>
    <dbReference type="NCBI Taxonomy" id="53360"/>
    <lineage>
        <taxon>Bacteria</taxon>
        <taxon>Bacillati</taxon>
        <taxon>Actinomycetota</taxon>
        <taxon>Actinomycetes</taxon>
        <taxon>Micromonosporales</taxon>
        <taxon>Micromonosporaceae</taxon>
        <taxon>Dactylosporangium</taxon>
    </lineage>
</organism>
<proteinExistence type="inferred from homology"/>
<dbReference type="InterPro" id="IPR013094">
    <property type="entry name" value="AB_hydrolase_3"/>
</dbReference>
<evidence type="ECO:0000256" key="2">
    <source>
        <dbReference type="ARBA" id="ARBA00022801"/>
    </source>
</evidence>
<dbReference type="RefSeq" id="WP_261960130.1">
    <property type="nucleotide sequence ID" value="NZ_BAAAXA010000001.1"/>
</dbReference>
<dbReference type="PANTHER" id="PTHR48081">
    <property type="entry name" value="AB HYDROLASE SUPERFAMILY PROTEIN C4A8.06C"/>
    <property type="match status" value="1"/>
</dbReference>
<name>A0A9W6KRZ2_9ACTN</name>
<comment type="caution">
    <text evidence="5">The sequence shown here is derived from an EMBL/GenBank/DDBJ whole genome shotgun (WGS) entry which is preliminary data.</text>
</comment>
<dbReference type="Gene3D" id="3.40.50.1820">
    <property type="entry name" value="alpha/beta hydrolase"/>
    <property type="match status" value="1"/>
</dbReference>
<evidence type="ECO:0000256" key="3">
    <source>
        <dbReference type="PROSITE-ProRule" id="PRU10038"/>
    </source>
</evidence>
<dbReference type="Proteomes" id="UP001143480">
    <property type="component" value="Unassembled WGS sequence"/>
</dbReference>
<reference evidence="5" key="1">
    <citation type="journal article" date="2014" name="Int. J. Syst. Evol. Microbiol.">
        <title>Complete genome sequence of Corynebacterium casei LMG S-19264T (=DSM 44701T), isolated from a smear-ripened cheese.</title>
        <authorList>
            <consortium name="US DOE Joint Genome Institute (JGI-PGF)"/>
            <person name="Walter F."/>
            <person name="Albersmeier A."/>
            <person name="Kalinowski J."/>
            <person name="Ruckert C."/>
        </authorList>
    </citation>
    <scope>NUCLEOTIDE SEQUENCE</scope>
    <source>
        <strain evidence="5">VKM Ac-1321</strain>
    </source>
</reference>
<dbReference type="InterPro" id="IPR050300">
    <property type="entry name" value="GDXG_lipolytic_enzyme"/>
</dbReference>
<dbReference type="Pfam" id="PF07859">
    <property type="entry name" value="Abhydrolase_3"/>
    <property type="match status" value="1"/>
</dbReference>
<protein>
    <submittedName>
        <fullName evidence="5">Lipase/esterase</fullName>
    </submittedName>
</protein>
<keyword evidence="2" id="KW-0378">Hydrolase</keyword>
<dbReference type="InterPro" id="IPR029058">
    <property type="entry name" value="AB_hydrolase_fold"/>
</dbReference>
<evidence type="ECO:0000313" key="6">
    <source>
        <dbReference type="Proteomes" id="UP001143480"/>
    </source>
</evidence>